<dbReference type="PANTHER" id="PTHR24412:SF489">
    <property type="entry name" value="RING FINGER DOMAIN AND KELCH REPEAT-CONTAINING PROTEIN DDB_G0271372"/>
    <property type="match status" value="1"/>
</dbReference>
<dbReference type="SUPFAM" id="SSF117281">
    <property type="entry name" value="Kelch motif"/>
    <property type="match status" value="1"/>
</dbReference>
<protein>
    <submittedName>
        <fullName evidence="4">Galactose oxidase</fullName>
    </submittedName>
</protein>
<evidence type="ECO:0000256" key="1">
    <source>
        <dbReference type="ARBA" id="ARBA00022441"/>
    </source>
</evidence>
<name>A0A418KTE6_9ACTN</name>
<sequence length="410" mass="44237">MTDLTRRAALTLAAAAGPVAWTAGAATTASASPAAGAAGGASWTRLPDVPANTTDWHDAIPVGEPYWTQLGLAGPIAGAHGDHLIVAGGANFPEPALTATRANTLGKVYWTDAFVYDRRTRQWRDAGQLPDAVGYAATLSTGDGVLVIGGEGFRGGPGGTLQRPAEKFADVYVLRWDARRGRLERTGLPPLPRPMSYAVAGIVDGVVYVAEGGDFVALDLARLDDGWTTLPRWPADPRSVAVGAAQDGRFFLLSGRAQHADKSWTFYRDAYAYSPRRRTWERIADLPWCVTAGLAHPVGRTGLVVVGGDKDIERWNLIEHHVALRNAAPPGSAEWQRHNDVVTWIYDHHTGFNGELLRYDTRRDRWTVDGWFPGPPPATTPAVNWDGDLVVASGEVGPGIRTPRVWQAEF</sequence>
<gene>
    <name evidence="4" type="ORF">DY240_08795</name>
</gene>
<dbReference type="RefSeq" id="WP_119659562.1">
    <property type="nucleotide sequence ID" value="NZ_QUAL01000077.1"/>
</dbReference>
<keyword evidence="3" id="KW-0732">Signal</keyword>
<reference evidence="4 5" key="1">
    <citation type="submission" date="2018-09" db="EMBL/GenBank/DDBJ databases">
        <title>Isolation, diversity and antifungal activity of actinobacteria from wheat.</title>
        <authorList>
            <person name="Han C."/>
        </authorList>
    </citation>
    <scope>NUCLEOTIDE SEQUENCE [LARGE SCALE GENOMIC DNA]</scope>
    <source>
        <strain evidence="4 5">NEAU-YY265</strain>
    </source>
</reference>
<proteinExistence type="predicted"/>
<evidence type="ECO:0000256" key="2">
    <source>
        <dbReference type="ARBA" id="ARBA00022737"/>
    </source>
</evidence>
<dbReference type="PROSITE" id="PS51318">
    <property type="entry name" value="TAT"/>
    <property type="match status" value="1"/>
</dbReference>
<dbReference type="EMBL" id="QUAL01000077">
    <property type="protein sequence ID" value="RIQ28604.1"/>
    <property type="molecule type" value="Genomic_DNA"/>
</dbReference>
<dbReference type="PANTHER" id="PTHR24412">
    <property type="entry name" value="KELCH PROTEIN"/>
    <property type="match status" value="1"/>
</dbReference>
<dbReference type="AlphaFoldDB" id="A0A418KTE6"/>
<feature type="signal peptide" evidence="3">
    <location>
        <begin position="1"/>
        <end position="25"/>
    </location>
</feature>
<keyword evidence="1" id="KW-0880">Kelch repeat</keyword>
<evidence type="ECO:0000256" key="3">
    <source>
        <dbReference type="SAM" id="SignalP"/>
    </source>
</evidence>
<dbReference type="Pfam" id="PF24996">
    <property type="entry name" value="NANM"/>
    <property type="match status" value="2"/>
</dbReference>
<dbReference type="Gene3D" id="2.120.10.80">
    <property type="entry name" value="Kelch-type beta propeller"/>
    <property type="match status" value="1"/>
</dbReference>
<dbReference type="InterPro" id="IPR006311">
    <property type="entry name" value="TAT_signal"/>
</dbReference>
<accession>A0A418KTE6</accession>
<dbReference type="OrthoDB" id="198899at2"/>
<organism evidence="4 5">
    <name type="scientific">Jiangella rhizosphaerae</name>
    <dbReference type="NCBI Taxonomy" id="2293569"/>
    <lineage>
        <taxon>Bacteria</taxon>
        <taxon>Bacillati</taxon>
        <taxon>Actinomycetota</taxon>
        <taxon>Actinomycetes</taxon>
        <taxon>Jiangellales</taxon>
        <taxon>Jiangellaceae</taxon>
        <taxon>Jiangella</taxon>
    </lineage>
</organism>
<evidence type="ECO:0000313" key="5">
    <source>
        <dbReference type="Proteomes" id="UP000284057"/>
    </source>
</evidence>
<dbReference type="InterPro" id="IPR056734">
    <property type="entry name" value="NANM"/>
</dbReference>
<evidence type="ECO:0000313" key="4">
    <source>
        <dbReference type="EMBL" id="RIQ28604.1"/>
    </source>
</evidence>
<keyword evidence="5" id="KW-1185">Reference proteome</keyword>
<comment type="caution">
    <text evidence="4">The sequence shown here is derived from an EMBL/GenBank/DDBJ whole genome shotgun (WGS) entry which is preliminary data.</text>
</comment>
<feature type="chain" id="PRO_5019210157" evidence="3">
    <location>
        <begin position="26"/>
        <end position="410"/>
    </location>
</feature>
<keyword evidence="2" id="KW-0677">Repeat</keyword>
<dbReference type="InterPro" id="IPR015915">
    <property type="entry name" value="Kelch-typ_b-propeller"/>
</dbReference>
<dbReference type="Proteomes" id="UP000284057">
    <property type="component" value="Unassembled WGS sequence"/>
</dbReference>